<evidence type="ECO:0000313" key="2">
    <source>
        <dbReference type="Proteomes" id="UP000031056"/>
    </source>
</evidence>
<dbReference type="HOGENOM" id="CLU_091759_0_0_1"/>
<dbReference type="GeneID" id="26260918"/>
<organism evidence="1 2">
    <name type="scientific">Ordospora colligata OC4</name>
    <dbReference type="NCBI Taxonomy" id="1354746"/>
    <lineage>
        <taxon>Eukaryota</taxon>
        <taxon>Fungi</taxon>
        <taxon>Fungi incertae sedis</taxon>
        <taxon>Microsporidia</taxon>
        <taxon>Ordosporidae</taxon>
        <taxon>Ordospora</taxon>
    </lineage>
</organism>
<dbReference type="RefSeq" id="XP_014564464.1">
    <property type="nucleotide sequence ID" value="XM_014708978.1"/>
</dbReference>
<dbReference type="STRING" id="1354746.A0A0B2UMY2"/>
<dbReference type="InParanoid" id="A0A0B2UMY2"/>
<comment type="caution">
    <text evidence="1">The sequence shown here is derived from an EMBL/GenBank/DDBJ whole genome shotgun (WGS) entry which is preliminary data.</text>
</comment>
<sequence>MDSEVRMRMEDAQGSSTLGVHIRRAGGKYVCLLMNHDTFLVVIVLQIVKDRVYVECMDSTGYEQGHARRFMLSILKCINPRITSCFSYPKNEYVFGSSSLNKDKRVRMPEDLLNYWISIFEEHHGSVHVWSNNYDRISYPFEHEDELVYFEDDPKQKISRHLNGSITEMFDALLCRTDFVKGSLVYGNTKVYKKSCIKRCCIADIESMIVSLRSMDFSTLDNARQSTNAFLQMYGLQTEYFQSNKAAKRRVTKQEECIMIDVKNKRLVK</sequence>
<evidence type="ECO:0000313" key="1">
    <source>
        <dbReference type="EMBL" id="KHN70422.1"/>
    </source>
</evidence>
<dbReference type="OrthoDB" id="2190184at2759"/>
<dbReference type="Proteomes" id="UP000031056">
    <property type="component" value="Unassembled WGS sequence"/>
</dbReference>
<accession>A0A0B2UMY2</accession>
<dbReference type="AlphaFoldDB" id="A0A0B2UMY2"/>
<dbReference type="VEuPathDB" id="MicrosporidiaDB:M896_010750"/>
<keyword evidence="2" id="KW-1185">Reference proteome</keyword>
<dbReference type="EMBL" id="JOKQ01000001">
    <property type="protein sequence ID" value="KHN70422.1"/>
    <property type="molecule type" value="Genomic_DNA"/>
</dbReference>
<reference evidence="1 2" key="1">
    <citation type="journal article" date="2014" name="MBio">
        <title>The Ordospora colligata genome; evolution of extreme reduction in microsporidia and host-to-parasite horizontal gene transfer.</title>
        <authorList>
            <person name="Pombert J.-F."/>
            <person name="Haag K.L."/>
            <person name="Beidas S."/>
            <person name="Ebert D."/>
            <person name="Keeling P.J."/>
        </authorList>
    </citation>
    <scope>NUCLEOTIDE SEQUENCE [LARGE SCALE GENOMIC DNA]</scope>
    <source>
        <strain evidence="1 2">OC4</strain>
    </source>
</reference>
<proteinExistence type="predicted"/>
<gene>
    <name evidence="1" type="ORF">M896_010750</name>
</gene>
<protein>
    <submittedName>
        <fullName evidence="1">Uncharacterized protein</fullName>
    </submittedName>
</protein>
<name>A0A0B2UMY2_9MICR</name>